<organism evidence="1 2">
    <name type="scientific">Sphingobacterium zhuxiongii</name>
    <dbReference type="NCBI Taxonomy" id="2662364"/>
    <lineage>
        <taxon>Bacteria</taxon>
        <taxon>Pseudomonadati</taxon>
        <taxon>Bacteroidota</taxon>
        <taxon>Sphingobacteriia</taxon>
        <taxon>Sphingobacteriales</taxon>
        <taxon>Sphingobacteriaceae</taxon>
        <taxon>Sphingobacterium</taxon>
    </lineage>
</organism>
<reference evidence="1 2" key="1">
    <citation type="submission" date="2019-10" db="EMBL/GenBank/DDBJ databases">
        <authorList>
            <person name="Dong K."/>
        </authorList>
    </citation>
    <scope>NUCLEOTIDE SEQUENCE [LARGE SCALE GENOMIC DNA]</scope>
    <source>
        <strain evidence="2">dk4302</strain>
    </source>
</reference>
<dbReference type="Proteomes" id="UP000326921">
    <property type="component" value="Chromosome"/>
</dbReference>
<accession>A0A5Q0Q4T2</accession>
<sequence>MRLSPKHFLCMVGEDTNHDVRVANTLVLSIYQPWYSETLTFGILLNTRAINKTIPFPYLLFI</sequence>
<keyword evidence="2" id="KW-1185">Reference proteome</keyword>
<protein>
    <submittedName>
        <fullName evidence="1">Uncharacterized protein</fullName>
    </submittedName>
</protein>
<dbReference type="AlphaFoldDB" id="A0A5Q0Q4T2"/>
<dbReference type="EMBL" id="CP045652">
    <property type="protein sequence ID" value="QGA25065.1"/>
    <property type="molecule type" value="Genomic_DNA"/>
</dbReference>
<evidence type="ECO:0000313" key="2">
    <source>
        <dbReference type="Proteomes" id="UP000326921"/>
    </source>
</evidence>
<dbReference type="RefSeq" id="WP_153509387.1">
    <property type="nucleotide sequence ID" value="NZ_WSPZ01000032.1"/>
</dbReference>
<gene>
    <name evidence="1" type="ORF">GFH32_01430</name>
</gene>
<name>A0A5Q0Q4T2_9SPHI</name>
<dbReference type="KEGG" id="sphe:GFH32_01430"/>
<proteinExistence type="predicted"/>
<evidence type="ECO:0000313" key="1">
    <source>
        <dbReference type="EMBL" id="QGA25065.1"/>
    </source>
</evidence>